<dbReference type="GO" id="GO:0000166">
    <property type="term" value="F:nucleotide binding"/>
    <property type="evidence" value="ECO:0007669"/>
    <property type="project" value="UniProtKB-KW"/>
</dbReference>
<dbReference type="SMART" id="SM00364">
    <property type="entry name" value="LRR_BAC"/>
    <property type="match status" value="13"/>
</dbReference>
<dbReference type="PANTHER" id="PTHR48051:SF1">
    <property type="entry name" value="RAS SUPPRESSOR PROTEIN 1"/>
    <property type="match status" value="1"/>
</dbReference>
<dbReference type="SUPFAM" id="SSF47986">
    <property type="entry name" value="DEATH domain"/>
    <property type="match status" value="1"/>
</dbReference>
<dbReference type="KEGG" id="lak:106155758"/>
<organism evidence="7 8">
    <name type="scientific">Lingula anatina</name>
    <name type="common">Brachiopod</name>
    <name type="synonym">Lingula unguis</name>
    <dbReference type="NCBI Taxonomy" id="7574"/>
    <lineage>
        <taxon>Eukaryota</taxon>
        <taxon>Metazoa</taxon>
        <taxon>Spiralia</taxon>
        <taxon>Lophotrochozoa</taxon>
        <taxon>Brachiopoda</taxon>
        <taxon>Linguliformea</taxon>
        <taxon>Lingulata</taxon>
        <taxon>Lingulida</taxon>
        <taxon>Linguloidea</taxon>
        <taxon>Lingulidae</taxon>
        <taxon>Lingula</taxon>
    </lineage>
</organism>
<evidence type="ECO:0000259" key="5">
    <source>
        <dbReference type="PROSITE" id="PS50209"/>
    </source>
</evidence>
<dbReference type="SMART" id="SM00365">
    <property type="entry name" value="LRR_SD22"/>
    <property type="match status" value="6"/>
</dbReference>
<dbReference type="SMART" id="SM00369">
    <property type="entry name" value="LRR_TYP"/>
    <property type="match status" value="11"/>
</dbReference>
<dbReference type="Pfam" id="PF25497">
    <property type="entry name" value="COR-B"/>
    <property type="match status" value="1"/>
</dbReference>
<dbReference type="InParanoid" id="A0A1S3HJK6"/>
<dbReference type="Pfam" id="PF13516">
    <property type="entry name" value="LRR_6"/>
    <property type="match status" value="3"/>
</dbReference>
<sequence length="1118" mass="126584">MAAEVKGGVEVLDILLELERRPADDPTPVPDPVTQCTELELKNRDIQFIPSTIDRCTNLKKINLEHNKLKTLPRSMFKLKNLTHLNLSFNQFTELPATVCALPHIENLKLPNNKISSLPPDISKMTTLKSLDLGWNRFTELPTSVFALPHIENMNLRGNKLSSLPTDISKVTTLKSLKLGWNQITEIPVSICDLPHIEHLKLPYNKLSSLPPYISKMTSLKSLNLGGNQITELPASVCALPHIENLNLWGNKLSSLPPDVCKMTSLKFLNLRGNQIKELPASLCALPRIENLKAGGNKLSSLPSDVRKMSTLKSLNIGFNQFAELPASVFALPHIEHLDLRYNKLSSLPSDISNVTTLKSLNLSHNNIACLPHQLSSLPLLENLVVDANPIQQPPYSVCRKGKDAILRYLTELRESKAVQSCRLQLNFLGETESGKTSLARSLRHRIPMLTELADRTRVVEQSEWEIEGGISFNINDFGGHDVYRVGHSIFISQNSIVLVTFDLSTYDPCSRSHFRRHIGIWIDMVHSHNPDVKIALVGTHVDKIDEATGENVRASIQKSIADERRKRQEWCHKQNRDLKERIQALQKDKTKVLITAYRKKIESLDNASGYEKSKIHPHIFMLSSKTQAGFRPLTDYLATQARESSITLPKTWHKAAMTICSKREKKTENTLGGDIVKQEIKNSVSVRNVALYFMKKLRQQTDDIANDILAFLVSRGDIIWYPNNPILRNTIFHRQEVLADLLKAVLNHDKGEFKEILGQMSVSEPMAERIREDFSMRGIVSEQVMEAMWKPFGVTDREASAMVELMQRLELCFKVNEGKNGATFHFPWLLELSRPSTMDTEWPKSVPANTIQVTLNVYFPYGCPDGLYEKLSVRLHSTLGLYQPMRRDWRDGVFVDMGSQYMQMTRSQTDKDWVITIAVRGQHIPDLWRTLLQNHDHLMNILEEDWPGLPCDKYLVCPHCTSLDVDTPTLFPGEVIDQPPATTADLVPCWNTGKMIPANLICPNMPAMKPHQKHALKQHMELLVHNITKPCLSYLLDMLMQEGVITDREKEYVHSKPSIGDTEEAKGAAAAASEVSPEQTRTLLNILLTKEERAFKYLCRCLEKNGQGFLAEKLKRP</sequence>
<dbReference type="GO" id="GO:0005737">
    <property type="term" value="C:cytoplasm"/>
    <property type="evidence" value="ECO:0007669"/>
    <property type="project" value="TreeGrafter"/>
</dbReference>
<dbReference type="Gene3D" id="3.80.10.10">
    <property type="entry name" value="Ribonuclease Inhibitor"/>
    <property type="match status" value="2"/>
</dbReference>
<keyword evidence="7" id="KW-1185">Reference proteome</keyword>
<dbReference type="InterPro" id="IPR011029">
    <property type="entry name" value="DEATH-like_dom_sf"/>
</dbReference>
<evidence type="ECO:0000256" key="3">
    <source>
        <dbReference type="ARBA" id="ARBA00022741"/>
    </source>
</evidence>
<dbReference type="SUPFAM" id="SSF52058">
    <property type="entry name" value="L domain-like"/>
    <property type="match status" value="2"/>
</dbReference>
<dbReference type="FunFam" id="3.80.10.10:FF:001164">
    <property type="entry name" value="GH01279p"/>
    <property type="match status" value="1"/>
</dbReference>
<dbReference type="InterPro" id="IPR020859">
    <property type="entry name" value="ROC"/>
</dbReference>
<evidence type="ECO:0000313" key="7">
    <source>
        <dbReference type="Proteomes" id="UP000085678"/>
    </source>
</evidence>
<dbReference type="Pfam" id="PF13855">
    <property type="entry name" value="LRR_8"/>
    <property type="match status" value="4"/>
</dbReference>
<dbReference type="Gene3D" id="1.10.533.10">
    <property type="entry name" value="Death Domain, Fas"/>
    <property type="match status" value="1"/>
</dbReference>
<dbReference type="STRING" id="7574.A0A1S3HJK6"/>
<name>A0A1S3HJK6_LINAN</name>
<evidence type="ECO:0000259" key="6">
    <source>
        <dbReference type="PROSITE" id="PS51424"/>
    </source>
</evidence>
<dbReference type="SUPFAM" id="SSF52540">
    <property type="entry name" value="P-loop containing nucleoside triphosphate hydrolases"/>
    <property type="match status" value="1"/>
</dbReference>
<dbReference type="PROSITE" id="PS50209">
    <property type="entry name" value="CARD"/>
    <property type="match status" value="1"/>
</dbReference>
<reference evidence="8" key="1">
    <citation type="submission" date="2025-08" db="UniProtKB">
        <authorList>
            <consortium name="RefSeq"/>
        </authorList>
    </citation>
    <scope>IDENTIFICATION</scope>
    <source>
        <tissue evidence="8">Gonads</tissue>
    </source>
</reference>
<dbReference type="Pfam" id="PF08477">
    <property type="entry name" value="Roc"/>
    <property type="match status" value="1"/>
</dbReference>
<dbReference type="Gene3D" id="3.40.50.300">
    <property type="entry name" value="P-loop containing nucleotide triphosphate hydrolases"/>
    <property type="match status" value="1"/>
</dbReference>
<evidence type="ECO:0000313" key="8">
    <source>
        <dbReference type="RefSeq" id="XP_013386197.1"/>
    </source>
</evidence>
<dbReference type="Pfam" id="PF00619">
    <property type="entry name" value="CARD"/>
    <property type="match status" value="1"/>
</dbReference>
<feature type="domain" description="Roc" evidence="6">
    <location>
        <begin position="417"/>
        <end position="645"/>
    </location>
</feature>
<feature type="region of interest" description="Disordered" evidence="4">
    <location>
        <begin position="1056"/>
        <end position="1075"/>
    </location>
</feature>
<dbReference type="PROSITE" id="PS51450">
    <property type="entry name" value="LRR"/>
    <property type="match status" value="6"/>
</dbReference>
<protein>
    <submittedName>
        <fullName evidence="8">Malignant fibrous histiocytoma-amplified sequence 1 homolog</fullName>
    </submittedName>
</protein>
<dbReference type="PANTHER" id="PTHR48051">
    <property type="match status" value="1"/>
</dbReference>
<gene>
    <name evidence="8" type="primary">LOC106155758</name>
</gene>
<keyword evidence="2" id="KW-0677">Repeat</keyword>
<dbReference type="InterPro" id="IPR001611">
    <property type="entry name" value="Leu-rich_rpt"/>
</dbReference>
<dbReference type="OrthoDB" id="676979at2759"/>
<evidence type="ECO:0000256" key="1">
    <source>
        <dbReference type="ARBA" id="ARBA00022614"/>
    </source>
</evidence>
<dbReference type="InterPro" id="IPR050216">
    <property type="entry name" value="LRR_domain-containing"/>
</dbReference>
<dbReference type="GeneID" id="106155758"/>
<dbReference type="CDD" id="cd01671">
    <property type="entry name" value="CARD"/>
    <property type="match status" value="1"/>
</dbReference>
<dbReference type="InterPro" id="IPR027417">
    <property type="entry name" value="P-loop_NTPase"/>
</dbReference>
<evidence type="ECO:0000256" key="4">
    <source>
        <dbReference type="SAM" id="MobiDB-lite"/>
    </source>
</evidence>
<evidence type="ECO:0000256" key="2">
    <source>
        <dbReference type="ARBA" id="ARBA00022737"/>
    </source>
</evidence>
<dbReference type="RefSeq" id="XP_013386197.1">
    <property type="nucleotide sequence ID" value="XM_013530743.1"/>
</dbReference>
<dbReference type="InterPro" id="IPR032675">
    <property type="entry name" value="LRR_dom_sf"/>
</dbReference>
<keyword evidence="3" id="KW-0547">Nucleotide-binding</keyword>
<dbReference type="AlphaFoldDB" id="A0A1S3HJK6"/>
<dbReference type="InterPro" id="IPR001315">
    <property type="entry name" value="CARD"/>
</dbReference>
<dbReference type="Proteomes" id="UP000085678">
    <property type="component" value="Unplaced"/>
</dbReference>
<dbReference type="InterPro" id="IPR057263">
    <property type="entry name" value="COR-B"/>
</dbReference>
<feature type="domain" description="CARD" evidence="5">
    <location>
        <begin position="1009"/>
        <end position="1118"/>
    </location>
</feature>
<dbReference type="InterPro" id="IPR003591">
    <property type="entry name" value="Leu-rich_rpt_typical-subtyp"/>
</dbReference>
<dbReference type="Gene3D" id="3.30.70.1390">
    <property type="entry name" value="ROC domain from the Parkinson's disease-associated leucine-rich repeat kinase 2"/>
    <property type="match status" value="1"/>
</dbReference>
<dbReference type="GO" id="GO:0009966">
    <property type="term" value="P:regulation of signal transduction"/>
    <property type="evidence" value="ECO:0007669"/>
    <property type="project" value="UniProtKB-ARBA"/>
</dbReference>
<accession>A0A1S3HJK6</accession>
<keyword evidence="1" id="KW-0433">Leucine-rich repeat</keyword>
<proteinExistence type="predicted"/>
<dbReference type="GO" id="GO:0042981">
    <property type="term" value="P:regulation of apoptotic process"/>
    <property type="evidence" value="ECO:0007669"/>
    <property type="project" value="InterPro"/>
</dbReference>
<dbReference type="PROSITE" id="PS51424">
    <property type="entry name" value="ROC"/>
    <property type="match status" value="1"/>
</dbReference>